<dbReference type="RefSeq" id="WP_379747360.1">
    <property type="nucleotide sequence ID" value="NZ_JBHTCP010000010.1"/>
</dbReference>
<keyword evidence="1" id="KW-0812">Transmembrane</keyword>
<keyword evidence="3" id="KW-1185">Reference proteome</keyword>
<gene>
    <name evidence="2" type="ORF">ACFQPF_05430</name>
</gene>
<reference evidence="3" key="1">
    <citation type="journal article" date="2019" name="Int. J. Syst. Evol. Microbiol.">
        <title>The Global Catalogue of Microorganisms (GCM) 10K type strain sequencing project: providing services to taxonomists for standard genome sequencing and annotation.</title>
        <authorList>
            <consortium name="The Broad Institute Genomics Platform"/>
            <consortium name="The Broad Institute Genome Sequencing Center for Infectious Disease"/>
            <person name="Wu L."/>
            <person name="Ma J."/>
        </authorList>
    </citation>
    <scope>NUCLEOTIDE SEQUENCE [LARGE SCALE GENOMIC DNA]</scope>
    <source>
        <strain evidence="3">NBRC 106396</strain>
    </source>
</reference>
<name>A0ABW2NNP4_9BACL</name>
<keyword evidence="1" id="KW-1133">Transmembrane helix</keyword>
<protein>
    <recommendedName>
        <fullName evidence="4">SseB protein N-terminal domain-containing protein</fullName>
    </recommendedName>
</protein>
<organism evidence="2 3">
    <name type="scientific">Fictibacillus iocasae</name>
    <dbReference type="NCBI Taxonomy" id="2715437"/>
    <lineage>
        <taxon>Bacteria</taxon>
        <taxon>Bacillati</taxon>
        <taxon>Bacillota</taxon>
        <taxon>Bacilli</taxon>
        <taxon>Bacillales</taxon>
        <taxon>Fictibacillaceae</taxon>
        <taxon>Fictibacillus</taxon>
    </lineage>
</organism>
<sequence>MEAASLLRELKEGRIMPREAFPQLAEHVSVLFVPEQELRIRTESGEGLVVFTSLETAVLFEKEVKVKEKDALAFVQQALRDHHEMILFNPNHESMLVLHKNDMKLLMREYAMNVLKRRGGAYVPMRPQGEPLFIPVPDGGVFLPAYLDEREGNGIHTEYRCVPMNWHTIAEYCRIFEAEAVFLQMGYPEQIGIQVAYLEQLKRSESPVKRMKWAGRFWFLFAFILMALAFTVGLNEWLIAIYAVLGVVILVGNLVAERRRNRVKRT</sequence>
<dbReference type="EMBL" id="JBHTCP010000010">
    <property type="protein sequence ID" value="MFC7371111.1"/>
    <property type="molecule type" value="Genomic_DNA"/>
</dbReference>
<comment type="caution">
    <text evidence="2">The sequence shown here is derived from an EMBL/GenBank/DDBJ whole genome shotgun (WGS) entry which is preliminary data.</text>
</comment>
<evidence type="ECO:0000313" key="3">
    <source>
        <dbReference type="Proteomes" id="UP001596549"/>
    </source>
</evidence>
<proteinExistence type="predicted"/>
<dbReference type="Proteomes" id="UP001596549">
    <property type="component" value="Unassembled WGS sequence"/>
</dbReference>
<evidence type="ECO:0008006" key="4">
    <source>
        <dbReference type="Google" id="ProtNLM"/>
    </source>
</evidence>
<feature type="transmembrane region" description="Helical" evidence="1">
    <location>
        <begin position="213"/>
        <end position="231"/>
    </location>
</feature>
<evidence type="ECO:0000313" key="2">
    <source>
        <dbReference type="EMBL" id="MFC7371111.1"/>
    </source>
</evidence>
<feature type="transmembrane region" description="Helical" evidence="1">
    <location>
        <begin position="237"/>
        <end position="256"/>
    </location>
</feature>
<keyword evidence="1" id="KW-0472">Membrane</keyword>
<accession>A0ABW2NNP4</accession>
<evidence type="ECO:0000256" key="1">
    <source>
        <dbReference type="SAM" id="Phobius"/>
    </source>
</evidence>